<evidence type="ECO:0000313" key="2">
    <source>
        <dbReference type="Proteomes" id="UP001627154"/>
    </source>
</evidence>
<gene>
    <name evidence="1" type="ORF">TKK_002120</name>
</gene>
<protein>
    <submittedName>
        <fullName evidence="1">Uncharacterized protein</fullName>
    </submittedName>
</protein>
<dbReference type="EMBL" id="JBJJXI010000021">
    <property type="protein sequence ID" value="KAL3405063.1"/>
    <property type="molecule type" value="Genomic_DNA"/>
</dbReference>
<name>A0ABD2XJ75_9HYME</name>
<sequence>MAHMSYFWKKYVISSVALVESKLDCASSLLRAIDALSSAIALRTLAADDKSAIYSRATSKSQERRSQNNSLYASSLLHSLVARCTRFVAFALKYIPMYICTRWRLRRRRRRRRAASSLAAAAPGASLAGTRRRVQEYRVLDFCLRPLAKAYRRKRRDLLRGN</sequence>
<dbReference type="Proteomes" id="UP001627154">
    <property type="component" value="Unassembled WGS sequence"/>
</dbReference>
<dbReference type="AlphaFoldDB" id="A0ABD2XJ75"/>
<proteinExistence type="predicted"/>
<comment type="caution">
    <text evidence="1">The sequence shown here is derived from an EMBL/GenBank/DDBJ whole genome shotgun (WGS) entry which is preliminary data.</text>
</comment>
<keyword evidence="2" id="KW-1185">Reference proteome</keyword>
<evidence type="ECO:0000313" key="1">
    <source>
        <dbReference type="EMBL" id="KAL3405063.1"/>
    </source>
</evidence>
<accession>A0ABD2XJ75</accession>
<reference evidence="1 2" key="1">
    <citation type="journal article" date="2024" name="bioRxiv">
        <title>A reference genome for Trichogramma kaykai: A tiny desert-dwelling parasitoid wasp with competing sex-ratio distorters.</title>
        <authorList>
            <person name="Culotta J."/>
            <person name="Lindsey A.R."/>
        </authorList>
    </citation>
    <scope>NUCLEOTIDE SEQUENCE [LARGE SCALE GENOMIC DNA]</scope>
    <source>
        <strain evidence="1 2">KSX58</strain>
    </source>
</reference>
<organism evidence="1 2">
    <name type="scientific">Trichogramma kaykai</name>
    <dbReference type="NCBI Taxonomy" id="54128"/>
    <lineage>
        <taxon>Eukaryota</taxon>
        <taxon>Metazoa</taxon>
        <taxon>Ecdysozoa</taxon>
        <taxon>Arthropoda</taxon>
        <taxon>Hexapoda</taxon>
        <taxon>Insecta</taxon>
        <taxon>Pterygota</taxon>
        <taxon>Neoptera</taxon>
        <taxon>Endopterygota</taxon>
        <taxon>Hymenoptera</taxon>
        <taxon>Apocrita</taxon>
        <taxon>Proctotrupomorpha</taxon>
        <taxon>Chalcidoidea</taxon>
        <taxon>Trichogrammatidae</taxon>
        <taxon>Trichogramma</taxon>
    </lineage>
</organism>